<keyword evidence="1" id="KW-1133">Transmembrane helix</keyword>
<dbReference type="Proteomes" id="UP000618986">
    <property type="component" value="Unassembled WGS sequence"/>
</dbReference>
<evidence type="ECO:0000313" key="2">
    <source>
        <dbReference type="EMBL" id="MBB5114747.1"/>
    </source>
</evidence>
<feature type="transmembrane region" description="Helical" evidence="1">
    <location>
        <begin position="96"/>
        <end position="117"/>
    </location>
</feature>
<protein>
    <submittedName>
        <fullName evidence="2">FtsH-binding integral membrane protein</fullName>
    </submittedName>
</protein>
<dbReference type="Pfam" id="PF19545">
    <property type="entry name" value="DUF6069"/>
    <property type="match status" value="1"/>
</dbReference>
<dbReference type="InterPro" id="IPR045713">
    <property type="entry name" value="DUF6069"/>
</dbReference>
<feature type="transmembrane region" description="Helical" evidence="1">
    <location>
        <begin position="64"/>
        <end position="89"/>
    </location>
</feature>
<dbReference type="EMBL" id="JACHJC010000001">
    <property type="protein sequence ID" value="MBB5114747.1"/>
    <property type="molecule type" value="Genomic_DNA"/>
</dbReference>
<name>A0ABR6MHI5_MICEC</name>
<reference evidence="2 3" key="1">
    <citation type="submission" date="2020-08" db="EMBL/GenBank/DDBJ databases">
        <title>Sequencing the genomes of 1000 actinobacteria strains.</title>
        <authorList>
            <person name="Klenk H.-P."/>
        </authorList>
    </citation>
    <scope>NUCLEOTIDE SEQUENCE [LARGE SCALE GENOMIC DNA]</scope>
    <source>
        <strain evidence="2 3">DSM 43036</strain>
    </source>
</reference>
<dbReference type="RefSeq" id="WP_184686535.1">
    <property type="nucleotide sequence ID" value="NZ_JACHJC010000001.1"/>
</dbReference>
<keyword evidence="1" id="KW-0812">Transmembrane</keyword>
<evidence type="ECO:0000256" key="1">
    <source>
        <dbReference type="SAM" id="Phobius"/>
    </source>
</evidence>
<sequence>MDEATPRSPVAARPTWSPATAPVWLVGVLATLAGAVAAEAFTLAARGFGVPMEAAGVWEEQAQAIPVGAIARSVVLWSIGGIVLAVVVARRARRPVRAFVTGTVAFTVLSLAAPAFARDTAVSTQLVLAGTHVIAGAVIISILAARLAASTPRR</sequence>
<gene>
    <name evidence="2" type="ORF">FHU28_004586</name>
</gene>
<evidence type="ECO:0000313" key="3">
    <source>
        <dbReference type="Proteomes" id="UP000618986"/>
    </source>
</evidence>
<keyword evidence="3" id="KW-1185">Reference proteome</keyword>
<accession>A0ABR6MHI5</accession>
<organism evidence="2 3">
    <name type="scientific">Micromonospora echinospora</name>
    <name type="common">Micromonospora purpurea</name>
    <dbReference type="NCBI Taxonomy" id="1877"/>
    <lineage>
        <taxon>Bacteria</taxon>
        <taxon>Bacillati</taxon>
        <taxon>Actinomycetota</taxon>
        <taxon>Actinomycetes</taxon>
        <taxon>Micromonosporales</taxon>
        <taxon>Micromonosporaceae</taxon>
        <taxon>Micromonospora</taxon>
    </lineage>
</organism>
<proteinExistence type="predicted"/>
<feature type="transmembrane region" description="Helical" evidence="1">
    <location>
        <begin position="21"/>
        <end position="44"/>
    </location>
</feature>
<feature type="transmembrane region" description="Helical" evidence="1">
    <location>
        <begin position="129"/>
        <end position="149"/>
    </location>
</feature>
<comment type="caution">
    <text evidence="2">The sequence shown here is derived from an EMBL/GenBank/DDBJ whole genome shotgun (WGS) entry which is preliminary data.</text>
</comment>
<dbReference type="GeneID" id="300295122"/>
<keyword evidence="1" id="KW-0472">Membrane</keyword>